<accession>A0A1H6CCK6</accession>
<evidence type="ECO:0000313" key="4">
    <source>
        <dbReference type="Proteomes" id="UP000236729"/>
    </source>
</evidence>
<dbReference type="PIRSF" id="PIRSF017393">
    <property type="entry name" value="MTase_SAV2177"/>
    <property type="match status" value="1"/>
</dbReference>
<dbReference type="Pfam" id="PF04672">
    <property type="entry name" value="Methyltransf_19"/>
    <property type="match status" value="1"/>
</dbReference>
<gene>
    <name evidence="1" type="ORF">SAMN02982929_03305</name>
    <name evidence="2" type="ORF">SAMN05216506_101547</name>
</gene>
<dbReference type="InterPro" id="IPR029063">
    <property type="entry name" value="SAM-dependent_MTases_sf"/>
</dbReference>
<organism evidence="1 4">
    <name type="scientific">Saccharopolyspora kobensis</name>
    <dbReference type="NCBI Taxonomy" id="146035"/>
    <lineage>
        <taxon>Bacteria</taxon>
        <taxon>Bacillati</taxon>
        <taxon>Actinomycetota</taxon>
        <taxon>Actinomycetes</taxon>
        <taxon>Pseudonocardiales</taxon>
        <taxon>Pseudonocardiaceae</taxon>
        <taxon>Saccharopolyspora</taxon>
    </lineage>
</organism>
<dbReference type="Proteomes" id="UP000199690">
    <property type="component" value="Unassembled WGS sequence"/>
</dbReference>
<sequence>MINVPVAVATSLDDAEMISVAGRTNGWRSREMQQRPDWAPEGVDLEKPSAARCYDFYLGGAYNFEVDRELGRKVMEVVPNVQEIAINNRAFLRRAVRYCLDQGVRQFLDIGSGIPTVGNVHEIAQAADPESRVVYVDNEPVAVAHSRAILGDTERATIVQADLLDVEGVLDAPETRRMLDFSRPIAVMMVALVHFVADSSNPREVIRRYYERLPAGSYLGFSHVTGDHYMEGVQGLVKLYEDSINPVTLRTREEVAELIGDFEIVEPGVVYVPDWRPDTEEDVWEQPERSIVYGAVGRKV</sequence>
<protein>
    <submittedName>
        <fullName evidence="1">S-adenosyl methyltransferase</fullName>
    </submittedName>
</protein>
<keyword evidence="1" id="KW-0489">Methyltransferase</keyword>
<keyword evidence="1" id="KW-0808">Transferase</keyword>
<accession>A0A1I1IFP7</accession>
<name>A0A1H6CCK6_9PSEU</name>
<dbReference type="GO" id="GO:0032259">
    <property type="term" value="P:methylation"/>
    <property type="evidence" value="ECO:0007669"/>
    <property type="project" value="UniProtKB-KW"/>
</dbReference>
<dbReference type="Proteomes" id="UP000236729">
    <property type="component" value="Unassembled WGS sequence"/>
</dbReference>
<dbReference type="Gene3D" id="3.40.50.150">
    <property type="entry name" value="Vaccinia Virus protein VP39"/>
    <property type="match status" value="1"/>
</dbReference>
<dbReference type="AlphaFoldDB" id="A0A1H6CCK6"/>
<dbReference type="GO" id="GO:0008168">
    <property type="term" value="F:methyltransferase activity"/>
    <property type="evidence" value="ECO:0007669"/>
    <property type="project" value="UniProtKB-KW"/>
</dbReference>
<dbReference type="EMBL" id="FOME01000001">
    <property type="protein sequence ID" value="SFC35159.1"/>
    <property type="molecule type" value="Genomic_DNA"/>
</dbReference>
<dbReference type="SMR" id="A0A1H6CCK6"/>
<evidence type="ECO:0000313" key="3">
    <source>
        <dbReference type="Proteomes" id="UP000199690"/>
    </source>
</evidence>
<evidence type="ECO:0000313" key="2">
    <source>
        <dbReference type="EMBL" id="SFC35159.1"/>
    </source>
</evidence>
<keyword evidence="3" id="KW-1185">Reference proteome</keyword>
<proteinExistence type="predicted"/>
<dbReference type="RefSeq" id="WP_309599280.1">
    <property type="nucleotide sequence ID" value="NZ_FNVB01000004.1"/>
</dbReference>
<evidence type="ECO:0000313" key="1">
    <source>
        <dbReference type="EMBL" id="SEG70507.1"/>
    </source>
</evidence>
<reference evidence="1" key="1">
    <citation type="submission" date="2016-10" db="EMBL/GenBank/DDBJ databases">
        <authorList>
            <person name="de Groot N.N."/>
        </authorList>
    </citation>
    <scope>NUCLEOTIDE SEQUENCE [LARGE SCALE GENOMIC DNA]</scope>
    <source>
        <strain evidence="1">ATCC 20501</strain>
    </source>
</reference>
<dbReference type="EMBL" id="FNVB01000004">
    <property type="protein sequence ID" value="SEG70507.1"/>
    <property type="molecule type" value="Genomic_DNA"/>
</dbReference>
<dbReference type="SUPFAM" id="SSF53335">
    <property type="entry name" value="S-adenosyl-L-methionine-dependent methyltransferases"/>
    <property type="match status" value="1"/>
</dbReference>
<dbReference type="InterPro" id="IPR006764">
    <property type="entry name" value="SAM_dep_MeTrfase_SAV2177_type"/>
</dbReference>
<reference evidence="3 4" key="2">
    <citation type="submission" date="2016-10" db="EMBL/GenBank/DDBJ databases">
        <authorList>
            <person name="Varghese N."/>
            <person name="Submissions S."/>
        </authorList>
    </citation>
    <scope>NUCLEOTIDE SEQUENCE [LARGE SCALE GENOMIC DNA]</scope>
    <source>
        <strain evidence="4">ATCC 20501</strain>
        <strain evidence="2 3">CGMCC 4.3529</strain>
    </source>
</reference>